<feature type="site" description="Positions MEP for the nucleophilic attack" evidence="3">
    <location>
        <position position="213"/>
    </location>
</feature>
<dbReference type="PANTHER" id="PTHR32125">
    <property type="entry name" value="2-C-METHYL-D-ERYTHRITOL 4-PHOSPHATE CYTIDYLYLTRANSFERASE, CHLOROPLASTIC"/>
    <property type="match status" value="1"/>
</dbReference>
<dbReference type="GO" id="GO:0019288">
    <property type="term" value="P:isopentenyl diphosphate biosynthetic process, methylerythritol 4-phosphate pathway"/>
    <property type="evidence" value="ECO:0007669"/>
    <property type="project" value="UniProtKB-UniRule"/>
</dbReference>
<feature type="site" description="Transition state stabilizer" evidence="3">
    <location>
        <position position="15"/>
    </location>
</feature>
<keyword evidence="5" id="KW-1185">Reference proteome</keyword>
<dbReference type="EC" id="2.7.7.60" evidence="3"/>
<dbReference type="NCBIfam" id="TIGR00453">
    <property type="entry name" value="ispD"/>
    <property type="match status" value="1"/>
</dbReference>
<comment type="pathway">
    <text evidence="3">Isoprenoid biosynthesis; isopentenyl diphosphate biosynthesis via DXP pathway; isopentenyl diphosphate from 1-deoxy-D-xylulose 5-phosphate: step 2/6.</text>
</comment>
<dbReference type="Proteomes" id="UP000636949">
    <property type="component" value="Unassembled WGS sequence"/>
</dbReference>
<reference evidence="4" key="1">
    <citation type="journal article" date="2014" name="Int. J. Syst. Evol. Microbiol.">
        <title>Complete genome sequence of Corynebacterium casei LMG S-19264T (=DSM 44701T), isolated from a smear-ripened cheese.</title>
        <authorList>
            <consortium name="US DOE Joint Genome Institute (JGI-PGF)"/>
            <person name="Walter F."/>
            <person name="Albersmeier A."/>
            <person name="Kalinowski J."/>
            <person name="Ruckert C."/>
        </authorList>
    </citation>
    <scope>NUCLEOTIDE SEQUENCE</scope>
    <source>
        <strain evidence="4">CGMCC 1.15758</strain>
    </source>
</reference>
<dbReference type="GO" id="GO:0050518">
    <property type="term" value="F:2-C-methyl-D-erythritol 4-phosphate cytidylyltransferase activity"/>
    <property type="evidence" value="ECO:0007669"/>
    <property type="project" value="UniProtKB-UniRule"/>
</dbReference>
<dbReference type="InterPro" id="IPR001228">
    <property type="entry name" value="IspD"/>
</dbReference>
<dbReference type="SUPFAM" id="SSF53448">
    <property type="entry name" value="Nucleotide-diphospho-sugar transferases"/>
    <property type="match status" value="1"/>
</dbReference>
<dbReference type="HAMAP" id="MF_00108">
    <property type="entry name" value="IspD"/>
    <property type="match status" value="1"/>
</dbReference>
<protein>
    <recommendedName>
        <fullName evidence="3">2-C-methyl-D-erythritol 4-phosphate cytidylyltransferase</fullName>
        <ecNumber evidence="3">2.7.7.60</ecNumber>
    </recommendedName>
    <alternativeName>
        <fullName evidence="3">4-diphosphocytidyl-2C-methyl-D-erythritol synthase</fullName>
    </alternativeName>
    <alternativeName>
        <fullName evidence="3">MEP cytidylyltransferase</fullName>
        <shortName evidence="3">MCT</shortName>
    </alternativeName>
</protein>
<dbReference type="CDD" id="cd02516">
    <property type="entry name" value="CDP-ME_synthetase"/>
    <property type="match status" value="1"/>
</dbReference>
<dbReference type="PANTHER" id="PTHR32125:SF4">
    <property type="entry name" value="2-C-METHYL-D-ERYTHRITOL 4-PHOSPHATE CYTIDYLYLTRANSFERASE, CHLOROPLASTIC"/>
    <property type="match status" value="1"/>
</dbReference>
<sequence>MKRILVIPASGIGSRMNHDIPKQYIKLDNGLSILDTTIARLLSEPFFDLVVVALDSKDRYWKNSIHISNARIKICAGGKERSDSVRNALMALKNVASDDDWVFVHDAARPCVRLDDIRRLYAAIRVENAIGGILATAAHDTVKAVDTEFNIVKTLDRKQIYLAQTPQVFRYRSLLMGYYFCLHNNIVVTDEASAIEALDHQPIIIDGDKRNIKITTPEDLVLANYFLSMLS</sequence>
<dbReference type="Gene3D" id="3.90.550.10">
    <property type="entry name" value="Spore Coat Polysaccharide Biosynthesis Protein SpsA, Chain A"/>
    <property type="match status" value="1"/>
</dbReference>
<dbReference type="Pfam" id="PF01128">
    <property type="entry name" value="IspD"/>
    <property type="match status" value="1"/>
</dbReference>
<accession>A0A8J2Z269</accession>
<dbReference type="RefSeq" id="WP_117001163.1">
    <property type="nucleotide sequence ID" value="NZ_BMJS01000001.1"/>
</dbReference>
<evidence type="ECO:0000313" key="5">
    <source>
        <dbReference type="Proteomes" id="UP000636949"/>
    </source>
</evidence>
<comment type="caution">
    <text evidence="4">The sequence shown here is derived from an EMBL/GenBank/DDBJ whole genome shotgun (WGS) entry which is preliminary data.</text>
</comment>
<keyword evidence="1 3" id="KW-0808">Transferase</keyword>
<dbReference type="InterPro" id="IPR029044">
    <property type="entry name" value="Nucleotide-diphossugar_trans"/>
</dbReference>
<dbReference type="AlphaFoldDB" id="A0A8J2Z269"/>
<proteinExistence type="inferred from homology"/>
<keyword evidence="2 3" id="KW-0548">Nucleotidyltransferase</keyword>
<dbReference type="OrthoDB" id="9806837at2"/>
<feature type="site" description="Positions MEP for the nucleophilic attack" evidence="3">
    <location>
        <position position="157"/>
    </location>
</feature>
<reference evidence="4" key="2">
    <citation type="submission" date="2020-09" db="EMBL/GenBank/DDBJ databases">
        <authorList>
            <person name="Sun Q."/>
            <person name="Zhou Y."/>
        </authorList>
    </citation>
    <scope>NUCLEOTIDE SEQUENCE</scope>
    <source>
        <strain evidence="4">CGMCC 1.15758</strain>
    </source>
</reference>
<dbReference type="InterPro" id="IPR034683">
    <property type="entry name" value="IspD/TarI"/>
</dbReference>
<dbReference type="UniPathway" id="UPA00056">
    <property type="reaction ID" value="UER00093"/>
</dbReference>
<dbReference type="FunFam" id="3.90.550.10:FF:000003">
    <property type="entry name" value="2-C-methyl-D-erythritol 4-phosphate cytidylyltransferase"/>
    <property type="match status" value="1"/>
</dbReference>
<comment type="function">
    <text evidence="3">Catalyzes the formation of 4-diphosphocytidyl-2-C-methyl-D-erythritol from CTP and 2-C-methyl-D-erythritol 4-phosphate (MEP).</text>
</comment>
<keyword evidence="3" id="KW-0414">Isoprene biosynthesis</keyword>
<evidence type="ECO:0000256" key="2">
    <source>
        <dbReference type="ARBA" id="ARBA00022695"/>
    </source>
</evidence>
<gene>
    <name evidence="3 4" type="primary">ispD</name>
    <name evidence="4" type="ORF">GCM10010995_02380</name>
</gene>
<comment type="catalytic activity">
    <reaction evidence="3">
        <text>2-C-methyl-D-erythritol 4-phosphate + CTP + H(+) = 4-CDP-2-C-methyl-D-erythritol + diphosphate</text>
        <dbReference type="Rhea" id="RHEA:13429"/>
        <dbReference type="ChEBI" id="CHEBI:15378"/>
        <dbReference type="ChEBI" id="CHEBI:33019"/>
        <dbReference type="ChEBI" id="CHEBI:37563"/>
        <dbReference type="ChEBI" id="CHEBI:57823"/>
        <dbReference type="ChEBI" id="CHEBI:58262"/>
        <dbReference type="EC" id="2.7.7.60"/>
    </reaction>
</comment>
<dbReference type="InterPro" id="IPR050088">
    <property type="entry name" value="IspD/TarI_cytidylyltransf_bact"/>
</dbReference>
<evidence type="ECO:0000313" key="4">
    <source>
        <dbReference type="EMBL" id="GGF88695.1"/>
    </source>
</evidence>
<evidence type="ECO:0000256" key="3">
    <source>
        <dbReference type="HAMAP-Rule" id="MF_00108"/>
    </source>
</evidence>
<dbReference type="EMBL" id="BMJS01000001">
    <property type="protein sequence ID" value="GGF88695.1"/>
    <property type="molecule type" value="Genomic_DNA"/>
</dbReference>
<name>A0A8J2Z269_9GAMM</name>
<evidence type="ECO:0000256" key="1">
    <source>
        <dbReference type="ARBA" id="ARBA00022679"/>
    </source>
</evidence>
<organism evidence="4 5">
    <name type="scientific">Cysteiniphilum litorale</name>
    <dbReference type="NCBI Taxonomy" id="2056700"/>
    <lineage>
        <taxon>Bacteria</taxon>
        <taxon>Pseudomonadati</taxon>
        <taxon>Pseudomonadota</taxon>
        <taxon>Gammaproteobacteria</taxon>
        <taxon>Thiotrichales</taxon>
        <taxon>Fastidiosibacteraceae</taxon>
        <taxon>Cysteiniphilum</taxon>
    </lineage>
</organism>
<feature type="site" description="Transition state stabilizer" evidence="3">
    <location>
        <position position="22"/>
    </location>
</feature>
<comment type="similarity">
    <text evidence="3">Belongs to the IspD/TarI cytidylyltransferase family. IspD subfamily.</text>
</comment>